<dbReference type="InterPro" id="IPR006140">
    <property type="entry name" value="D-isomer_DH_NAD-bd"/>
</dbReference>
<name>A0A0F6YNF7_9BACT</name>
<dbReference type="PANTHER" id="PTHR10996:SF283">
    <property type="entry name" value="GLYOXYLATE_HYDROXYPYRUVATE REDUCTASE B"/>
    <property type="match status" value="1"/>
</dbReference>
<accession>A0A0F6YNF7</accession>
<evidence type="ECO:0000256" key="3">
    <source>
        <dbReference type="ARBA" id="ARBA00023027"/>
    </source>
</evidence>
<reference evidence="7 8" key="1">
    <citation type="submission" date="2015-03" db="EMBL/GenBank/DDBJ databases">
        <title>Genome assembly of Sandaracinus amylolyticus DSM 53668.</title>
        <authorList>
            <person name="Sharma G."/>
            <person name="Subramanian S."/>
        </authorList>
    </citation>
    <scope>NUCLEOTIDE SEQUENCE [LARGE SCALE GENOMIC DNA]</scope>
    <source>
        <strain evidence="7 8">DSM 53668</strain>
    </source>
</reference>
<dbReference type="InterPro" id="IPR006139">
    <property type="entry name" value="D-isomer_2_OHA_DH_cat_dom"/>
</dbReference>
<dbReference type="KEGG" id="samy:DB32_008550"/>
<dbReference type="SUPFAM" id="SSF52283">
    <property type="entry name" value="Formate/glycerate dehydrogenase catalytic domain-like"/>
    <property type="match status" value="1"/>
</dbReference>
<dbReference type="GO" id="GO:0051287">
    <property type="term" value="F:NAD binding"/>
    <property type="evidence" value="ECO:0007669"/>
    <property type="project" value="InterPro"/>
</dbReference>
<dbReference type="PROSITE" id="PS00670">
    <property type="entry name" value="D_2_HYDROXYACID_DH_2"/>
    <property type="match status" value="1"/>
</dbReference>
<keyword evidence="3" id="KW-0520">NAD</keyword>
<proteinExistence type="inferred from homology"/>
<dbReference type="CDD" id="cd05301">
    <property type="entry name" value="GDH"/>
    <property type="match status" value="1"/>
</dbReference>
<dbReference type="FunFam" id="3.40.50.720:FF:000203">
    <property type="entry name" value="D-3-phosphoglycerate dehydrogenase (SerA)"/>
    <property type="match status" value="1"/>
</dbReference>
<feature type="domain" description="D-isomer specific 2-hydroxyacid dehydrogenase catalytic" evidence="5">
    <location>
        <begin position="19"/>
        <end position="304"/>
    </location>
</feature>
<dbReference type="GO" id="GO:0005829">
    <property type="term" value="C:cytosol"/>
    <property type="evidence" value="ECO:0007669"/>
    <property type="project" value="TreeGrafter"/>
</dbReference>
<evidence type="ECO:0000256" key="2">
    <source>
        <dbReference type="ARBA" id="ARBA00023002"/>
    </source>
</evidence>
<dbReference type="Gene3D" id="3.40.50.720">
    <property type="entry name" value="NAD(P)-binding Rossmann-like Domain"/>
    <property type="match status" value="2"/>
</dbReference>
<protein>
    <submittedName>
        <fullName evidence="7">D-3-phosphoglycerate dehydrogenase</fullName>
    </submittedName>
</protein>
<keyword evidence="2 4" id="KW-0560">Oxidoreductase</keyword>
<dbReference type="STRING" id="927083.DB32_008550"/>
<evidence type="ECO:0000313" key="7">
    <source>
        <dbReference type="EMBL" id="AKF11401.1"/>
    </source>
</evidence>
<evidence type="ECO:0000313" key="8">
    <source>
        <dbReference type="Proteomes" id="UP000034883"/>
    </source>
</evidence>
<dbReference type="GO" id="GO:0030267">
    <property type="term" value="F:glyoxylate reductase (NADPH) activity"/>
    <property type="evidence" value="ECO:0007669"/>
    <property type="project" value="TreeGrafter"/>
</dbReference>
<dbReference type="PANTHER" id="PTHR10996">
    <property type="entry name" value="2-HYDROXYACID DEHYDROGENASE-RELATED"/>
    <property type="match status" value="1"/>
</dbReference>
<dbReference type="Pfam" id="PF00389">
    <property type="entry name" value="2-Hacid_dh"/>
    <property type="match status" value="1"/>
</dbReference>
<evidence type="ECO:0000256" key="4">
    <source>
        <dbReference type="RuleBase" id="RU003719"/>
    </source>
</evidence>
<dbReference type="InterPro" id="IPR050223">
    <property type="entry name" value="D-isomer_2-hydroxyacid_DH"/>
</dbReference>
<sequence>MDAADVVGPGVMIDVFAHERGPTREELIDRGRACGAIVTSVADRIDRELLEQLPSLRVIAQAAVGYDNVDVYACRARGVIVTHTPGVLTESTADLALALLLACARRVREGEAMVREGRFGGWSPTMLLGHELDGKTLGLIGYGRIARAVARRADAFGMRVIASTRGDVPFENEPYAVHVTLRELLAESDVISLHVPGSRATRHLIGEPEFARMKRGVVLINTARGTVVDEAAMVRALERGQLGGAGLDVYEEEPRVHPGLVARDDVVLLPHLGSATREARARMASSALRDAMRVLRGDEPVHLVPELRVPELR</sequence>
<dbReference type="AlphaFoldDB" id="A0A0F6YNF7"/>
<keyword evidence="8" id="KW-1185">Reference proteome</keyword>
<dbReference type="PROSITE" id="PS00671">
    <property type="entry name" value="D_2_HYDROXYACID_DH_3"/>
    <property type="match status" value="1"/>
</dbReference>
<feature type="domain" description="D-isomer specific 2-hydroxyacid dehydrogenase NAD-binding" evidence="6">
    <location>
        <begin position="97"/>
        <end position="273"/>
    </location>
</feature>
<dbReference type="Pfam" id="PF02826">
    <property type="entry name" value="2-Hacid_dh_C"/>
    <property type="match status" value="1"/>
</dbReference>
<gene>
    <name evidence="7" type="ORF">DB32_008550</name>
</gene>
<dbReference type="InterPro" id="IPR029753">
    <property type="entry name" value="D-isomer_DH_CS"/>
</dbReference>
<organism evidence="7 8">
    <name type="scientific">Sandaracinus amylolyticus</name>
    <dbReference type="NCBI Taxonomy" id="927083"/>
    <lineage>
        <taxon>Bacteria</taxon>
        <taxon>Pseudomonadati</taxon>
        <taxon>Myxococcota</taxon>
        <taxon>Polyangia</taxon>
        <taxon>Polyangiales</taxon>
        <taxon>Sandaracinaceae</taxon>
        <taxon>Sandaracinus</taxon>
    </lineage>
</organism>
<dbReference type="Proteomes" id="UP000034883">
    <property type="component" value="Chromosome"/>
</dbReference>
<dbReference type="SUPFAM" id="SSF51735">
    <property type="entry name" value="NAD(P)-binding Rossmann-fold domains"/>
    <property type="match status" value="1"/>
</dbReference>
<evidence type="ECO:0000259" key="6">
    <source>
        <dbReference type="Pfam" id="PF02826"/>
    </source>
</evidence>
<evidence type="ECO:0000259" key="5">
    <source>
        <dbReference type="Pfam" id="PF00389"/>
    </source>
</evidence>
<dbReference type="GO" id="GO:0016618">
    <property type="term" value="F:hydroxypyruvate reductase [NAD(P)H] activity"/>
    <property type="evidence" value="ECO:0007669"/>
    <property type="project" value="TreeGrafter"/>
</dbReference>
<dbReference type="EMBL" id="CP011125">
    <property type="protein sequence ID" value="AKF11401.1"/>
    <property type="molecule type" value="Genomic_DNA"/>
</dbReference>
<dbReference type="InterPro" id="IPR036291">
    <property type="entry name" value="NAD(P)-bd_dom_sf"/>
</dbReference>
<comment type="similarity">
    <text evidence="1 4">Belongs to the D-isomer specific 2-hydroxyacid dehydrogenase family.</text>
</comment>
<evidence type="ECO:0000256" key="1">
    <source>
        <dbReference type="ARBA" id="ARBA00005854"/>
    </source>
</evidence>